<dbReference type="SUPFAM" id="SSF56601">
    <property type="entry name" value="beta-lactamase/transpeptidase-like"/>
    <property type="match status" value="1"/>
</dbReference>
<evidence type="ECO:0000256" key="5">
    <source>
        <dbReference type="ARBA" id="ARBA00022676"/>
    </source>
</evidence>
<dbReference type="EMBL" id="CP122566">
    <property type="protein sequence ID" value="WGH93014.1"/>
    <property type="molecule type" value="Genomic_DNA"/>
</dbReference>
<feature type="compositionally biased region" description="Acidic residues" evidence="14">
    <location>
        <begin position="709"/>
        <end position="722"/>
    </location>
</feature>
<protein>
    <submittedName>
        <fullName evidence="17">Transglycosylase domain-containing protein</fullName>
    </submittedName>
</protein>
<feature type="region of interest" description="Disordered" evidence="14">
    <location>
        <begin position="684"/>
        <end position="730"/>
    </location>
</feature>
<dbReference type="Gene3D" id="1.10.3810.10">
    <property type="entry name" value="Biosynthetic peptidoglycan transglycosylase-like"/>
    <property type="match status" value="1"/>
</dbReference>
<keyword evidence="5" id="KW-0328">Glycosyltransferase</keyword>
<evidence type="ECO:0000256" key="10">
    <source>
        <dbReference type="ARBA" id="ARBA00023268"/>
    </source>
</evidence>
<comment type="similarity">
    <text evidence="2">In the N-terminal section; belongs to the glycosyltransferase 51 family.</text>
</comment>
<dbReference type="GO" id="GO:0008658">
    <property type="term" value="F:penicillin binding"/>
    <property type="evidence" value="ECO:0007669"/>
    <property type="project" value="InterPro"/>
</dbReference>
<reference evidence="17 18" key="1">
    <citation type="submission" date="2023-03" db="EMBL/GenBank/DDBJ databases">
        <title>Complete genome sequences of several Auritidibacter ignavus strains isolated from ear infections.</title>
        <authorList>
            <person name="Baehr T."/>
            <person name="Baumhoegger A.M."/>
        </authorList>
    </citation>
    <scope>NUCLEOTIDE SEQUENCE [LARGE SCALE GENOMIC DNA]</scope>
    <source>
        <strain evidence="17 18">BABAE-6</strain>
    </source>
</reference>
<dbReference type="FunFam" id="1.10.3810.10:FF:000001">
    <property type="entry name" value="Penicillin-binding protein 1A"/>
    <property type="match status" value="1"/>
</dbReference>
<evidence type="ECO:0000256" key="14">
    <source>
        <dbReference type="SAM" id="MobiDB-lite"/>
    </source>
</evidence>
<accession>A0AAJ6DC20</accession>
<evidence type="ECO:0000256" key="4">
    <source>
        <dbReference type="ARBA" id="ARBA00022670"/>
    </source>
</evidence>
<dbReference type="InterPro" id="IPR001460">
    <property type="entry name" value="PCN-bd_Tpept"/>
</dbReference>
<dbReference type="PROSITE" id="PS00099">
    <property type="entry name" value="THIOLASE_3"/>
    <property type="match status" value="1"/>
</dbReference>
<evidence type="ECO:0000313" key="18">
    <source>
        <dbReference type="Proteomes" id="UP001224674"/>
    </source>
</evidence>
<keyword evidence="8" id="KW-0133">Cell shape</keyword>
<dbReference type="InterPro" id="IPR050396">
    <property type="entry name" value="Glycosyltr_51/Transpeptidase"/>
</dbReference>
<comment type="similarity">
    <text evidence="1">In the C-terminal section; belongs to the transpeptidase family.</text>
</comment>
<evidence type="ECO:0000256" key="3">
    <source>
        <dbReference type="ARBA" id="ARBA00022645"/>
    </source>
</evidence>
<keyword evidence="4" id="KW-0645">Protease</keyword>
<dbReference type="InterPro" id="IPR012338">
    <property type="entry name" value="Beta-lactam/transpept-like"/>
</dbReference>
<keyword evidence="6" id="KW-0808">Transferase</keyword>
<keyword evidence="9" id="KW-0573">Peptidoglycan synthesis</keyword>
<dbReference type="GO" id="GO:0008360">
    <property type="term" value="P:regulation of cell shape"/>
    <property type="evidence" value="ECO:0007669"/>
    <property type="project" value="UniProtKB-KW"/>
</dbReference>
<evidence type="ECO:0000259" key="15">
    <source>
        <dbReference type="Pfam" id="PF00905"/>
    </source>
</evidence>
<dbReference type="RefSeq" id="WP_279674815.1">
    <property type="nucleotide sequence ID" value="NZ_CP122566.1"/>
</dbReference>
<dbReference type="InterPro" id="IPR036950">
    <property type="entry name" value="PBP_transglycosylase"/>
</dbReference>
<evidence type="ECO:0000259" key="16">
    <source>
        <dbReference type="Pfam" id="PF00912"/>
    </source>
</evidence>
<dbReference type="PANTHER" id="PTHR32282">
    <property type="entry name" value="BINDING PROTEIN TRANSPEPTIDASE, PUTATIVE-RELATED"/>
    <property type="match status" value="1"/>
</dbReference>
<dbReference type="Pfam" id="PF00912">
    <property type="entry name" value="Transgly"/>
    <property type="match status" value="1"/>
</dbReference>
<dbReference type="GO" id="GO:0071555">
    <property type="term" value="P:cell wall organization"/>
    <property type="evidence" value="ECO:0007669"/>
    <property type="project" value="UniProtKB-KW"/>
</dbReference>
<dbReference type="SUPFAM" id="SSF53955">
    <property type="entry name" value="Lysozyme-like"/>
    <property type="match status" value="1"/>
</dbReference>
<keyword evidence="11" id="KW-0961">Cell wall biogenesis/degradation</keyword>
<dbReference type="GO" id="GO:0006508">
    <property type="term" value="P:proteolysis"/>
    <property type="evidence" value="ECO:0007669"/>
    <property type="project" value="UniProtKB-KW"/>
</dbReference>
<keyword evidence="7" id="KW-0378">Hydrolase</keyword>
<feature type="domain" description="Glycosyl transferase family 51" evidence="16">
    <location>
        <begin position="76"/>
        <end position="261"/>
    </location>
</feature>
<dbReference type="InterPro" id="IPR001264">
    <property type="entry name" value="Glyco_trans_51"/>
</dbReference>
<dbReference type="InterPro" id="IPR023346">
    <property type="entry name" value="Lysozyme-like_dom_sf"/>
</dbReference>
<dbReference type="InterPro" id="IPR020610">
    <property type="entry name" value="Thiolase_AS"/>
</dbReference>
<dbReference type="Proteomes" id="UP001224674">
    <property type="component" value="Chromosome"/>
</dbReference>
<dbReference type="GO" id="GO:0009252">
    <property type="term" value="P:peptidoglycan biosynthetic process"/>
    <property type="evidence" value="ECO:0007669"/>
    <property type="project" value="UniProtKB-KW"/>
</dbReference>
<evidence type="ECO:0000256" key="6">
    <source>
        <dbReference type="ARBA" id="ARBA00022679"/>
    </source>
</evidence>
<comment type="catalytic activity">
    <reaction evidence="12">
        <text>Preferential cleavage: (Ac)2-L-Lys-D-Ala-|-D-Ala. Also transpeptidation of peptidyl-alanyl moieties that are N-acyl substituents of D-alanine.</text>
        <dbReference type="EC" id="3.4.16.4"/>
    </reaction>
</comment>
<dbReference type="GO" id="GO:0009002">
    <property type="term" value="F:serine-type D-Ala-D-Ala carboxypeptidase activity"/>
    <property type="evidence" value="ECO:0007669"/>
    <property type="project" value="UniProtKB-EC"/>
</dbReference>
<evidence type="ECO:0000256" key="9">
    <source>
        <dbReference type="ARBA" id="ARBA00022984"/>
    </source>
</evidence>
<keyword evidence="18" id="KW-1185">Reference proteome</keyword>
<evidence type="ECO:0000256" key="1">
    <source>
        <dbReference type="ARBA" id="ARBA00007090"/>
    </source>
</evidence>
<evidence type="ECO:0000313" key="17">
    <source>
        <dbReference type="EMBL" id="WGH93014.1"/>
    </source>
</evidence>
<dbReference type="PANTHER" id="PTHR32282:SF33">
    <property type="entry name" value="PEPTIDOGLYCAN GLYCOSYLTRANSFERASE"/>
    <property type="match status" value="1"/>
</dbReference>
<evidence type="ECO:0000256" key="13">
    <source>
        <dbReference type="ARBA" id="ARBA00049902"/>
    </source>
</evidence>
<evidence type="ECO:0000256" key="7">
    <source>
        <dbReference type="ARBA" id="ARBA00022801"/>
    </source>
</evidence>
<dbReference type="GO" id="GO:0016747">
    <property type="term" value="F:acyltransferase activity, transferring groups other than amino-acyl groups"/>
    <property type="evidence" value="ECO:0007669"/>
    <property type="project" value="InterPro"/>
</dbReference>
<evidence type="ECO:0000256" key="2">
    <source>
        <dbReference type="ARBA" id="ARBA00007739"/>
    </source>
</evidence>
<evidence type="ECO:0000256" key="11">
    <source>
        <dbReference type="ARBA" id="ARBA00023316"/>
    </source>
</evidence>
<dbReference type="Pfam" id="PF00905">
    <property type="entry name" value="Transpeptidase"/>
    <property type="match status" value="1"/>
</dbReference>
<keyword evidence="3" id="KW-0121">Carboxypeptidase</keyword>
<organism evidence="17 18">
    <name type="scientific">Auritidibacter ignavus</name>
    <dbReference type="NCBI Taxonomy" id="678932"/>
    <lineage>
        <taxon>Bacteria</taxon>
        <taxon>Bacillati</taxon>
        <taxon>Actinomycetota</taxon>
        <taxon>Actinomycetes</taxon>
        <taxon>Micrococcales</taxon>
        <taxon>Micrococcaceae</taxon>
        <taxon>Auritidibacter</taxon>
    </lineage>
</organism>
<feature type="domain" description="Penicillin-binding protein transpeptidase" evidence="15">
    <location>
        <begin position="364"/>
        <end position="631"/>
    </location>
</feature>
<sequence length="730" mass="78012">MAKKFAMFDMATTMGKIFAFFGVSALCGGLAAGLALPLGMVTGAAATTGTELLDELPAELQEEPMSVPSRIVDKDGTELATFYAENREPVSLDEISEEMQQAIIAIEDERFYEHSGVDPQGLARAVVNNATSDTRQGASTLTQQYVNNVLVNYQNLNGLRTTVSGTKTPADKLREMKLAVALEKKMSKEEILEGYLNIVLFSGRTYGVEAAANHFFNKSASELDLSDAAILAGMVQSPNALNPETNPESAQNRRNVVLQSMENAGFITTAEKEEAQAQDLGLDITPKNSGCIAAQHNSGYFCDYVHRQILNDPAFGPDPESRQQLLDRGGLTIKTTLDAKMQKAAAEEANKAVPREETQGFGSSIVTVEQDTGNIRAMAQNTVYSPEDGAGNTQINYSVDHADGGGQGFQAGSTLKPFVSLAWLGAGHSMSDTVNASRDDYTGAKFPAYCLDGGKAQIGTDGWNINNTIGNMKKPMPMNYGLYWSINTATVGAAFATDLCSITDITDAAGVHGAVSEEGLDPQHPSFLLGAQEVSPLTMASAFSTMGSYGNYCEARALTEVTDAAGNEYEVPPVQCNENVLNEDHIVQLNSTLKPIAKDRIAEGNIDFDIAGKTGTNNNESSTWFVGYTEGLTTAAWVGNYQSVAKTLKGNTIGGTYYEDVWGSLIAGPMWIDYMKQVAEDYPHGEIRDDGSPSPRSISSAKKGGSNSSDDDENNESSDDPSAESAESSN</sequence>
<dbReference type="GO" id="GO:0030288">
    <property type="term" value="C:outer membrane-bounded periplasmic space"/>
    <property type="evidence" value="ECO:0007669"/>
    <property type="project" value="TreeGrafter"/>
</dbReference>
<evidence type="ECO:0000256" key="12">
    <source>
        <dbReference type="ARBA" id="ARBA00034000"/>
    </source>
</evidence>
<dbReference type="Gene3D" id="3.40.710.10">
    <property type="entry name" value="DD-peptidase/beta-lactamase superfamily"/>
    <property type="match status" value="1"/>
</dbReference>
<keyword evidence="10" id="KW-0511">Multifunctional enzyme</keyword>
<name>A0AAJ6DC20_9MICC</name>
<evidence type="ECO:0000256" key="8">
    <source>
        <dbReference type="ARBA" id="ARBA00022960"/>
    </source>
</evidence>
<dbReference type="GO" id="GO:0008955">
    <property type="term" value="F:peptidoglycan glycosyltransferase activity"/>
    <property type="evidence" value="ECO:0007669"/>
    <property type="project" value="UniProtKB-EC"/>
</dbReference>
<comment type="catalytic activity">
    <reaction evidence="13">
        <text>[GlcNAc-(1-&gt;4)-Mur2Ac(oyl-L-Ala-gamma-D-Glu-L-Lys-D-Ala-D-Ala)](n)-di-trans,octa-cis-undecaprenyl diphosphate + beta-D-GlcNAc-(1-&gt;4)-Mur2Ac(oyl-L-Ala-gamma-D-Glu-L-Lys-D-Ala-D-Ala)-di-trans,octa-cis-undecaprenyl diphosphate = [GlcNAc-(1-&gt;4)-Mur2Ac(oyl-L-Ala-gamma-D-Glu-L-Lys-D-Ala-D-Ala)](n+1)-di-trans,octa-cis-undecaprenyl diphosphate + di-trans,octa-cis-undecaprenyl diphosphate + H(+)</text>
        <dbReference type="Rhea" id="RHEA:23708"/>
        <dbReference type="Rhea" id="RHEA-COMP:9602"/>
        <dbReference type="Rhea" id="RHEA-COMP:9603"/>
        <dbReference type="ChEBI" id="CHEBI:15378"/>
        <dbReference type="ChEBI" id="CHEBI:58405"/>
        <dbReference type="ChEBI" id="CHEBI:60033"/>
        <dbReference type="ChEBI" id="CHEBI:78435"/>
        <dbReference type="EC" id="2.4.99.28"/>
    </reaction>
</comment>
<feature type="compositionally biased region" description="Low complexity" evidence="14">
    <location>
        <begin position="699"/>
        <end position="708"/>
    </location>
</feature>
<dbReference type="AlphaFoldDB" id="A0AAJ6DC20"/>
<gene>
    <name evidence="17" type="ORF">QDX21_12100</name>
</gene>
<proteinExistence type="inferred from homology"/>